<dbReference type="InterPro" id="IPR011711">
    <property type="entry name" value="GntR_C"/>
</dbReference>
<dbReference type="SMART" id="SM00345">
    <property type="entry name" value="HTH_GNTR"/>
    <property type="match status" value="1"/>
</dbReference>
<keyword evidence="3" id="KW-0804">Transcription</keyword>
<dbReference type="InterPro" id="IPR000524">
    <property type="entry name" value="Tscrpt_reg_HTH_GntR"/>
</dbReference>
<dbReference type="SUPFAM" id="SSF46785">
    <property type="entry name" value="Winged helix' DNA-binding domain"/>
    <property type="match status" value="1"/>
</dbReference>
<sequence length="239" mass="26881">MNMFELAGGFTLDKSQGAAQQVYDYLRSAIVKLKLKPGMDLDRAELARHFGLSVTPVRDALLKLEEDELVDIFPQHGTRVRAVDLESARNAHFLRLTLELEIARTLAQHSDDGLVEELQGFVGRQRACLERDDMDAFAQADQAFHECMYVAARAEQLWRFMRGKSGNMDRLRRLHLLQTGKAESVVQEHADIAAAIARSDPEGAEVGVRRHLSGTLSELVALRERYPDYLVGHVEAVRT</sequence>
<dbReference type="PANTHER" id="PTHR43537:SF45">
    <property type="entry name" value="GNTR FAMILY REGULATORY PROTEIN"/>
    <property type="match status" value="1"/>
</dbReference>
<dbReference type="PROSITE" id="PS50949">
    <property type="entry name" value="HTH_GNTR"/>
    <property type="match status" value="1"/>
</dbReference>
<keyword evidence="6" id="KW-1185">Reference proteome</keyword>
<evidence type="ECO:0000256" key="3">
    <source>
        <dbReference type="ARBA" id="ARBA00023163"/>
    </source>
</evidence>
<dbReference type="Gene3D" id="1.10.10.10">
    <property type="entry name" value="Winged helix-like DNA-binding domain superfamily/Winged helix DNA-binding domain"/>
    <property type="match status" value="1"/>
</dbReference>
<evidence type="ECO:0000313" key="5">
    <source>
        <dbReference type="EMBL" id="NIA57719.1"/>
    </source>
</evidence>
<accession>A0ABX0PMH7</accession>
<dbReference type="PANTHER" id="PTHR43537">
    <property type="entry name" value="TRANSCRIPTIONAL REGULATOR, GNTR FAMILY"/>
    <property type="match status" value="1"/>
</dbReference>
<proteinExistence type="predicted"/>
<keyword evidence="2" id="KW-0238">DNA-binding</keyword>
<dbReference type="SMART" id="SM00895">
    <property type="entry name" value="FCD"/>
    <property type="match status" value="1"/>
</dbReference>
<reference evidence="5 6" key="1">
    <citation type="submission" date="2020-03" db="EMBL/GenBank/DDBJ databases">
        <title>Genome sequence of strain Massilia sp. TW-1.</title>
        <authorList>
            <person name="Chaudhary D.K."/>
        </authorList>
    </citation>
    <scope>NUCLEOTIDE SEQUENCE [LARGE SCALE GENOMIC DNA]</scope>
    <source>
        <strain evidence="5 6">TW-1</strain>
    </source>
</reference>
<evidence type="ECO:0000259" key="4">
    <source>
        <dbReference type="PROSITE" id="PS50949"/>
    </source>
</evidence>
<dbReference type="SUPFAM" id="SSF48008">
    <property type="entry name" value="GntR ligand-binding domain-like"/>
    <property type="match status" value="1"/>
</dbReference>
<dbReference type="Proteomes" id="UP000716322">
    <property type="component" value="Unassembled WGS sequence"/>
</dbReference>
<dbReference type="CDD" id="cd07377">
    <property type="entry name" value="WHTH_GntR"/>
    <property type="match status" value="1"/>
</dbReference>
<dbReference type="InterPro" id="IPR008920">
    <property type="entry name" value="TF_FadR/GntR_C"/>
</dbReference>
<dbReference type="RefSeq" id="WP_166864849.1">
    <property type="nucleotide sequence ID" value="NZ_JAAQOM010000026.1"/>
</dbReference>
<dbReference type="InterPro" id="IPR036390">
    <property type="entry name" value="WH_DNA-bd_sf"/>
</dbReference>
<dbReference type="InterPro" id="IPR036388">
    <property type="entry name" value="WH-like_DNA-bd_sf"/>
</dbReference>
<name>A0ABX0PMH7_9BURK</name>
<dbReference type="Gene3D" id="1.20.120.530">
    <property type="entry name" value="GntR ligand-binding domain-like"/>
    <property type="match status" value="1"/>
</dbReference>
<comment type="caution">
    <text evidence="5">The sequence shown here is derived from an EMBL/GenBank/DDBJ whole genome shotgun (WGS) entry which is preliminary data.</text>
</comment>
<dbReference type="Pfam" id="PF07729">
    <property type="entry name" value="FCD"/>
    <property type="match status" value="1"/>
</dbReference>
<evidence type="ECO:0000256" key="1">
    <source>
        <dbReference type="ARBA" id="ARBA00023015"/>
    </source>
</evidence>
<protein>
    <submittedName>
        <fullName evidence="5">GntR family transcriptional regulator</fullName>
    </submittedName>
</protein>
<evidence type="ECO:0000313" key="6">
    <source>
        <dbReference type="Proteomes" id="UP000716322"/>
    </source>
</evidence>
<gene>
    <name evidence="5" type="ORF">HAV22_29245</name>
</gene>
<dbReference type="EMBL" id="JAAQOM010000026">
    <property type="protein sequence ID" value="NIA57719.1"/>
    <property type="molecule type" value="Genomic_DNA"/>
</dbReference>
<organism evidence="5 6">
    <name type="scientific">Telluria antibiotica</name>
    <dbReference type="NCBI Taxonomy" id="2717319"/>
    <lineage>
        <taxon>Bacteria</taxon>
        <taxon>Pseudomonadati</taxon>
        <taxon>Pseudomonadota</taxon>
        <taxon>Betaproteobacteria</taxon>
        <taxon>Burkholderiales</taxon>
        <taxon>Oxalobacteraceae</taxon>
        <taxon>Telluria group</taxon>
        <taxon>Telluria</taxon>
    </lineage>
</organism>
<dbReference type="Pfam" id="PF00392">
    <property type="entry name" value="GntR"/>
    <property type="match status" value="1"/>
</dbReference>
<evidence type="ECO:0000256" key="2">
    <source>
        <dbReference type="ARBA" id="ARBA00023125"/>
    </source>
</evidence>
<keyword evidence="1" id="KW-0805">Transcription regulation</keyword>
<feature type="domain" description="HTH gntR-type" evidence="4">
    <location>
        <begin position="16"/>
        <end position="83"/>
    </location>
</feature>